<sequence>MISGENILRVLERAKERKSNFYDFYLLLAETGIRRGEALALKWDNIDFNKKIIYIEENIQDVLEFDATGQVIGRKRIQKEPKTPSSIRTVFISDELIELLKKRKKQQLIDKMKYRDKYKDEGFVFATKYGNAILESNVRRDLNKIKKEILIFPNLAVMIFVTLLLQIFSMYLQM</sequence>
<dbReference type="InterPro" id="IPR013762">
    <property type="entry name" value="Integrase-like_cat_sf"/>
</dbReference>
<keyword evidence="5" id="KW-1185">Reference proteome</keyword>
<dbReference type="Proteomes" id="UP000187485">
    <property type="component" value="Unassembled WGS sequence"/>
</dbReference>
<organism evidence="4 5">
    <name type="scientific">Carboxydothermus pertinax</name>
    <dbReference type="NCBI Taxonomy" id="870242"/>
    <lineage>
        <taxon>Bacteria</taxon>
        <taxon>Bacillati</taxon>
        <taxon>Bacillota</taxon>
        <taxon>Clostridia</taxon>
        <taxon>Thermoanaerobacterales</taxon>
        <taxon>Thermoanaerobacteraceae</taxon>
        <taxon>Carboxydothermus</taxon>
    </lineage>
</organism>
<dbReference type="EMBL" id="BDJK01000024">
    <property type="protein sequence ID" value="GAV22991.1"/>
    <property type="molecule type" value="Genomic_DNA"/>
</dbReference>
<dbReference type="GO" id="GO:0006310">
    <property type="term" value="P:DNA recombination"/>
    <property type="evidence" value="ECO:0007669"/>
    <property type="project" value="UniProtKB-KW"/>
</dbReference>
<gene>
    <name evidence="4" type="ORF">cpu_15010</name>
</gene>
<dbReference type="Gene3D" id="1.10.443.10">
    <property type="entry name" value="Intergrase catalytic core"/>
    <property type="match status" value="1"/>
</dbReference>
<evidence type="ECO:0000256" key="2">
    <source>
        <dbReference type="SAM" id="Phobius"/>
    </source>
</evidence>
<feature type="transmembrane region" description="Helical" evidence="2">
    <location>
        <begin position="149"/>
        <end position="172"/>
    </location>
</feature>
<evidence type="ECO:0000256" key="1">
    <source>
        <dbReference type="ARBA" id="ARBA00023172"/>
    </source>
</evidence>
<dbReference type="PROSITE" id="PS51898">
    <property type="entry name" value="TYR_RECOMBINASE"/>
    <property type="match status" value="1"/>
</dbReference>
<keyword evidence="2" id="KW-0472">Membrane</keyword>
<dbReference type="InterPro" id="IPR011010">
    <property type="entry name" value="DNA_brk_join_enz"/>
</dbReference>
<dbReference type="STRING" id="870242.cpu_15010"/>
<feature type="domain" description="Tyr recombinase" evidence="3">
    <location>
        <begin position="1"/>
        <end position="174"/>
    </location>
</feature>
<reference evidence="5" key="1">
    <citation type="submission" date="2016-12" db="EMBL/GenBank/DDBJ databases">
        <title>Draft Genome Sequences od Carboxydothermus pertinax and islandicus, Hydrogenogenic Carboxydotrophic Bacteria.</title>
        <authorList>
            <person name="Fukuyama Y."/>
            <person name="Ohmae K."/>
            <person name="Yoneda Y."/>
            <person name="Yoshida T."/>
            <person name="Sako Y."/>
        </authorList>
    </citation>
    <scope>NUCLEOTIDE SEQUENCE [LARGE SCALE GENOMIC DNA]</scope>
    <source>
        <strain evidence="5">Ug1</strain>
    </source>
</reference>
<keyword evidence="2" id="KW-1133">Transmembrane helix</keyword>
<dbReference type="Pfam" id="PF00589">
    <property type="entry name" value="Phage_integrase"/>
    <property type="match status" value="1"/>
</dbReference>
<comment type="caution">
    <text evidence="4">The sequence shown here is derived from an EMBL/GenBank/DDBJ whole genome shotgun (WGS) entry which is preliminary data.</text>
</comment>
<evidence type="ECO:0000259" key="3">
    <source>
        <dbReference type="PROSITE" id="PS51898"/>
    </source>
</evidence>
<keyword evidence="1" id="KW-0233">DNA recombination</keyword>
<protein>
    <submittedName>
        <fullName evidence="4">Site-specific integrase</fullName>
    </submittedName>
</protein>
<proteinExistence type="predicted"/>
<dbReference type="AlphaFoldDB" id="A0A1L8CVR9"/>
<dbReference type="GO" id="GO:0015074">
    <property type="term" value="P:DNA integration"/>
    <property type="evidence" value="ECO:0007669"/>
    <property type="project" value="InterPro"/>
</dbReference>
<dbReference type="GO" id="GO:0003677">
    <property type="term" value="F:DNA binding"/>
    <property type="evidence" value="ECO:0007669"/>
    <property type="project" value="InterPro"/>
</dbReference>
<dbReference type="InterPro" id="IPR002104">
    <property type="entry name" value="Integrase_catalytic"/>
</dbReference>
<dbReference type="OrthoDB" id="9785687at2"/>
<evidence type="ECO:0000313" key="5">
    <source>
        <dbReference type="Proteomes" id="UP000187485"/>
    </source>
</evidence>
<dbReference type="CDD" id="cd01189">
    <property type="entry name" value="INT_ICEBs1_C_like"/>
    <property type="match status" value="1"/>
</dbReference>
<keyword evidence="2" id="KW-0812">Transmembrane</keyword>
<name>A0A1L8CVR9_9THEO</name>
<dbReference type="SUPFAM" id="SSF56349">
    <property type="entry name" value="DNA breaking-rejoining enzymes"/>
    <property type="match status" value="1"/>
</dbReference>
<evidence type="ECO:0000313" key="4">
    <source>
        <dbReference type="EMBL" id="GAV22991.1"/>
    </source>
</evidence>
<accession>A0A1L8CVR9</accession>